<dbReference type="EMBL" id="CABHNA010000086">
    <property type="protein sequence ID" value="VUX19017.1"/>
    <property type="molecule type" value="Genomic_DNA"/>
</dbReference>
<dbReference type="RefSeq" id="WP_144367704.1">
    <property type="nucleotide sequence ID" value="NZ_CABHNA010000086.1"/>
</dbReference>
<proteinExistence type="predicted"/>
<dbReference type="Proteomes" id="UP000363661">
    <property type="component" value="Unassembled WGS sequence"/>
</dbReference>
<reference evidence="1 2" key="1">
    <citation type="submission" date="2019-07" db="EMBL/GenBank/DDBJ databases">
        <authorList>
            <person name="Hibberd C M."/>
            <person name="Gehrig L. J."/>
            <person name="Chang H.-W."/>
            <person name="Venkatesh S."/>
        </authorList>
    </citation>
    <scope>NUCLEOTIDE SEQUENCE [LARGE SCALE GENOMIC DNA]</scope>
    <source>
        <strain evidence="1">Ruminococcus_torques_SSTS_Bg7063</strain>
    </source>
</reference>
<protein>
    <submittedName>
        <fullName evidence="1">Uncharacterized protein</fullName>
    </submittedName>
</protein>
<dbReference type="AlphaFoldDB" id="A0A564UHI9"/>
<sequence>MDISNLKIKKLKKELFAAALSVGVAAVALGSSTYAWYVTNNTVDGTTSTISALANGMVLQIVEGDTPDHGSDTSTIASGIGHEISPSSTNDITNWYVPENWKGTDVNTYLKPTLDATGKYTLKNQKDDFYAYTVSKYTLYTVNNTGLADVYLDNSTANGPVTITPSDGATQEWFDKIKGSLRIGIVIDNKLKVVYAPVTPSETEAGNDVNKTIGWSCVDESLTKTTAPTYKHIDGTSLIDQDGKNWGATKIGESYVAPSGSVAKIAEKVDYKGVSMKIYTWMEGTDSDCVNMTGLEEGMKNPTFDVTVSLVGVAVK</sequence>
<keyword evidence="2" id="KW-1185">Reference proteome</keyword>
<gene>
    <name evidence="1" type="ORF">RTSSTS7063_02485</name>
</gene>
<evidence type="ECO:0000313" key="1">
    <source>
        <dbReference type="EMBL" id="VUX19017.1"/>
    </source>
</evidence>
<accession>A0A564UHI9</accession>
<organism evidence="1 2">
    <name type="scientific">[Ruminococcus] torques</name>
    <dbReference type="NCBI Taxonomy" id="33039"/>
    <lineage>
        <taxon>Bacteria</taxon>
        <taxon>Bacillati</taxon>
        <taxon>Bacillota</taxon>
        <taxon>Clostridia</taxon>
        <taxon>Lachnospirales</taxon>
        <taxon>Lachnospiraceae</taxon>
        <taxon>Mediterraneibacter</taxon>
    </lineage>
</organism>
<name>A0A564UHI9_9FIRM</name>
<evidence type="ECO:0000313" key="2">
    <source>
        <dbReference type="Proteomes" id="UP000363661"/>
    </source>
</evidence>